<evidence type="ECO:0000313" key="3">
    <source>
        <dbReference type="Proteomes" id="UP000766246"/>
    </source>
</evidence>
<dbReference type="CDD" id="cd00093">
    <property type="entry name" value="HTH_XRE"/>
    <property type="match status" value="1"/>
</dbReference>
<dbReference type="GO" id="GO:0003677">
    <property type="term" value="F:DNA binding"/>
    <property type="evidence" value="ECO:0007669"/>
    <property type="project" value="InterPro"/>
</dbReference>
<dbReference type="Gene3D" id="3.30.460.10">
    <property type="entry name" value="Beta Polymerase, domain 2"/>
    <property type="match status" value="1"/>
</dbReference>
<dbReference type="InterPro" id="IPR010982">
    <property type="entry name" value="Lambda_DNA-bd_dom_sf"/>
</dbReference>
<dbReference type="Pfam" id="PF18765">
    <property type="entry name" value="Polbeta"/>
    <property type="match status" value="1"/>
</dbReference>
<sequence>MVDSLKEIRQSIGYTQQQAADYLKISLRSYKSYENEPDKVGTVKYSYLVDMLGKLNTIDETHGILDIDSIKDKCEKVFSNYQIEYCYLFGSYAKGKAKDDSDIDLLISSTVKGLKFYGLVEKLNTTLKKKIDLLDMDQLVVNPELLNEVLKDGIKIYG</sequence>
<dbReference type="SUPFAM" id="SSF81301">
    <property type="entry name" value="Nucleotidyltransferase"/>
    <property type="match status" value="1"/>
</dbReference>
<organism evidence="2 3">
    <name type="scientific">Pseudobutyrivibrio ruminis</name>
    <dbReference type="NCBI Taxonomy" id="46206"/>
    <lineage>
        <taxon>Bacteria</taxon>
        <taxon>Bacillati</taxon>
        <taxon>Bacillota</taxon>
        <taxon>Clostridia</taxon>
        <taxon>Lachnospirales</taxon>
        <taxon>Lachnospiraceae</taxon>
        <taxon>Pseudobutyrivibrio</taxon>
    </lineage>
</organism>
<gene>
    <name evidence="2" type="ORF">E7272_13005</name>
</gene>
<dbReference type="PANTHER" id="PTHR43852">
    <property type="entry name" value="NUCLEOTIDYLTRANSFERASE"/>
    <property type="match status" value="1"/>
</dbReference>
<dbReference type="Gene3D" id="1.10.260.40">
    <property type="entry name" value="lambda repressor-like DNA-binding domains"/>
    <property type="match status" value="1"/>
</dbReference>
<dbReference type="Pfam" id="PF01381">
    <property type="entry name" value="HTH_3"/>
    <property type="match status" value="1"/>
</dbReference>
<protein>
    <submittedName>
        <fullName evidence="2">Helix-turn-helix domain-containing protein</fullName>
    </submittedName>
</protein>
<proteinExistence type="predicted"/>
<dbReference type="InterPro" id="IPR001387">
    <property type="entry name" value="Cro/C1-type_HTH"/>
</dbReference>
<dbReference type="InterPro" id="IPR041633">
    <property type="entry name" value="Polbeta"/>
</dbReference>
<dbReference type="PROSITE" id="PS50943">
    <property type="entry name" value="HTH_CROC1"/>
    <property type="match status" value="1"/>
</dbReference>
<comment type="caution">
    <text evidence="2">The sequence shown here is derived from an EMBL/GenBank/DDBJ whole genome shotgun (WGS) entry which is preliminary data.</text>
</comment>
<dbReference type="SUPFAM" id="SSF47413">
    <property type="entry name" value="lambda repressor-like DNA-binding domains"/>
    <property type="match status" value="1"/>
</dbReference>
<dbReference type="InterPro" id="IPR043519">
    <property type="entry name" value="NT_sf"/>
</dbReference>
<dbReference type="CDD" id="cd05403">
    <property type="entry name" value="NT_KNTase_like"/>
    <property type="match status" value="1"/>
</dbReference>
<dbReference type="PANTHER" id="PTHR43852:SF3">
    <property type="entry name" value="NUCLEOTIDYLTRANSFERASE"/>
    <property type="match status" value="1"/>
</dbReference>
<reference evidence="2" key="1">
    <citation type="submission" date="2019-04" db="EMBL/GenBank/DDBJ databases">
        <title>Evolution of Biomass-Degrading Anaerobic Consortia Revealed by Metagenomics.</title>
        <authorList>
            <person name="Peng X."/>
        </authorList>
    </citation>
    <scope>NUCLEOTIDE SEQUENCE</scope>
    <source>
        <strain evidence="2">SIG311</strain>
    </source>
</reference>
<dbReference type="InterPro" id="IPR052930">
    <property type="entry name" value="TA_antitoxin_MntA"/>
</dbReference>
<evidence type="ECO:0000313" key="2">
    <source>
        <dbReference type="EMBL" id="MBE5920742.1"/>
    </source>
</evidence>
<dbReference type="EMBL" id="SVER01000048">
    <property type="protein sequence ID" value="MBE5920742.1"/>
    <property type="molecule type" value="Genomic_DNA"/>
</dbReference>
<dbReference type="AlphaFoldDB" id="A0A927UF77"/>
<name>A0A927UF77_9FIRM</name>
<dbReference type="Proteomes" id="UP000766246">
    <property type="component" value="Unassembled WGS sequence"/>
</dbReference>
<feature type="domain" description="HTH cro/C1-type" evidence="1">
    <location>
        <begin position="5"/>
        <end position="35"/>
    </location>
</feature>
<accession>A0A927UF77</accession>
<evidence type="ECO:0000259" key="1">
    <source>
        <dbReference type="PROSITE" id="PS50943"/>
    </source>
</evidence>